<protein>
    <submittedName>
        <fullName evidence="1">Sperm-activating peptide SAP-IV</fullName>
    </submittedName>
</protein>
<sequence>GCPWGGAVC</sequence>
<proteinExistence type="evidence at protein level"/>
<keyword id="KW-0903">Direct protein sequencing</keyword>
<reference evidence="1" key="1">
    <citation type="journal article" date="1990" name="Comp. Biochem. Physiol.">
        <title>A species-specific sperm-activating peptide from the egg jelly of the sea urchin Diadema setosum.</title>
        <authorList>
            <person name="Yoshino K.I."/>
            <person name="Kurita M."/>
            <person name="Yamaguchi M."/>
            <person name="Nomura K."/>
            <person name="Takao T."/>
            <person name="Shimonishi Y."/>
            <person name="Suzuki N."/>
        </authorList>
    </citation>
    <scope>PROTEIN SEQUENCE</scope>
</reference>
<organism evidence="1">
    <name type="scientific">Diadema setosum</name>
    <name type="common">Long-spined sea urchin</name>
    <name type="synonym">Echinometra setosa</name>
    <dbReference type="NCBI Taxonomy" id="31175"/>
    <lineage>
        <taxon>Eukaryota</taxon>
        <taxon>Metazoa</taxon>
        <taxon>Echinodermata</taxon>
        <taxon>Eleutherozoa</taxon>
        <taxon>Echinozoa</taxon>
        <taxon>Echinoidea</taxon>
        <taxon>Euechinoidea</taxon>
        <taxon>Acroechinoidea</taxon>
        <taxon>Diadematoida</taxon>
        <taxon>Diadematidae</taxon>
        <taxon>Diadema</taxon>
    </lineage>
</organism>
<reference evidence="1" key="2">
    <citation type="journal article" date="1990" name="Comp. Biochem. Physiol. B, Comp. Biochem.">
        <title>A species-specific sperm-activating peptide from the egg jelly of the sea urchin Diadema setosum.</title>
        <authorList>
            <person name="Yoshino K."/>
            <person name="Kurita M."/>
            <person name="Yamaguchi M."/>
            <person name="Nomura K."/>
            <person name="Takao T."/>
            <person name="Shimonishi Y."/>
            <person name="Suzuki N."/>
        </authorList>
    </citation>
    <scope>PROTEIN SEQUENCE</scope>
</reference>
<dbReference type="PIR" id="A60522">
    <property type="entry name" value="A60522"/>
</dbReference>
<name>Q7M4D5_DIASE</name>
<accession>Q7M4D5</accession>
<evidence type="ECO:0000313" key="1">
    <source>
        <dbReference type="PIR" id="A60522"/>
    </source>
</evidence>